<dbReference type="Proteomes" id="UP000358545">
    <property type="component" value="Unassembled WGS sequence"/>
</dbReference>
<evidence type="ECO:0000313" key="2">
    <source>
        <dbReference type="Proteomes" id="UP000358545"/>
    </source>
</evidence>
<dbReference type="AlphaFoldDB" id="A0A5K9RZD0"/>
<dbReference type="SUPFAM" id="SSF143865">
    <property type="entry name" value="CorA soluble domain-like"/>
    <property type="match status" value="1"/>
</dbReference>
<evidence type="ECO:0000313" key="1">
    <source>
        <dbReference type="EMBL" id="EAG0868870.1"/>
    </source>
</evidence>
<accession>A0A5K9RZD0</accession>
<feature type="non-terminal residue" evidence="1">
    <location>
        <position position="89"/>
    </location>
</feature>
<dbReference type="PANTHER" id="PTHR47891">
    <property type="entry name" value="TRANSPORTER-RELATED"/>
    <property type="match status" value="1"/>
</dbReference>
<gene>
    <name evidence="1" type="ORF">A8L61_16580</name>
</gene>
<dbReference type="EMBL" id="AABAGT010000066">
    <property type="protein sequence ID" value="EAG0868870.1"/>
    <property type="molecule type" value="Genomic_DNA"/>
</dbReference>
<sequence>MSIQTIFGNGKYNWINIDTDSTDNLADFYEKYHIDDEVIAYSIDRNERAHFEYDQKSNTFVIVFNVPDQRKMDNHYETIPMVFIIKDKQ</sequence>
<dbReference type="GO" id="GO:0016020">
    <property type="term" value="C:membrane"/>
    <property type="evidence" value="ECO:0007669"/>
    <property type="project" value="InterPro"/>
</dbReference>
<dbReference type="InterPro" id="IPR047199">
    <property type="entry name" value="CorA-like"/>
</dbReference>
<dbReference type="InterPro" id="IPR002523">
    <property type="entry name" value="MgTranspt_CorA/ZnTranspt_ZntB"/>
</dbReference>
<dbReference type="PANTHER" id="PTHR47891:SF1">
    <property type="entry name" value="CORA-MAGNESIUM AND COBALT TRANSPORTER"/>
    <property type="match status" value="1"/>
</dbReference>
<reference evidence="1 2" key="1">
    <citation type="submission" date="2018-06" db="EMBL/GenBank/DDBJ databases">
        <authorList>
            <consortium name="PulseNet: The National Subtyping Network for Foodborne Disease Surveillance"/>
            <person name="Tarr C.L."/>
            <person name="Trees E."/>
            <person name="Katz L.S."/>
            <person name="Carleton-Romer H.A."/>
            <person name="Stroika S."/>
            <person name="Kucerova Z."/>
            <person name="Roache K.F."/>
            <person name="Sabol A.L."/>
            <person name="Besser J."/>
            <person name="Gerner-Smidt P."/>
        </authorList>
    </citation>
    <scope>NUCLEOTIDE SEQUENCE [LARGE SCALE GENOMIC DNA]</scope>
    <source>
        <strain evidence="1 2">PNUSAL002180</strain>
    </source>
</reference>
<proteinExistence type="predicted"/>
<organism evidence="1 2">
    <name type="scientific">Listeria monocytogenes</name>
    <dbReference type="NCBI Taxonomy" id="1639"/>
    <lineage>
        <taxon>Bacteria</taxon>
        <taxon>Bacillati</taxon>
        <taxon>Bacillota</taxon>
        <taxon>Bacilli</taxon>
        <taxon>Bacillales</taxon>
        <taxon>Listeriaceae</taxon>
        <taxon>Listeria</taxon>
    </lineage>
</organism>
<comment type="caution">
    <text evidence="1">The sequence shown here is derived from an EMBL/GenBank/DDBJ whole genome shotgun (WGS) entry which is preliminary data.</text>
</comment>
<dbReference type="GO" id="GO:0046873">
    <property type="term" value="F:metal ion transmembrane transporter activity"/>
    <property type="evidence" value="ECO:0007669"/>
    <property type="project" value="InterPro"/>
</dbReference>
<protein>
    <submittedName>
        <fullName evidence="1">Magnesium transporter CorA family protein</fullName>
    </submittedName>
</protein>
<dbReference type="Gene3D" id="3.30.460.20">
    <property type="entry name" value="CorA soluble domain-like"/>
    <property type="match status" value="1"/>
</dbReference>
<dbReference type="InterPro" id="IPR045861">
    <property type="entry name" value="CorA_cytoplasmic_dom"/>
</dbReference>
<name>A0A5K9RZD0_LISMN</name>
<dbReference type="Pfam" id="PF01544">
    <property type="entry name" value="CorA"/>
    <property type="match status" value="1"/>
</dbReference>